<name>A0A9E6ZXB3_9HYPH</name>
<dbReference type="Proteomes" id="UP000831684">
    <property type="component" value="Chromosome"/>
</dbReference>
<reference evidence="1" key="1">
    <citation type="submission" date="2021-09" db="EMBL/GenBank/DDBJ databases">
        <title>Network and meta-omics reveal the key degrader and cooperation patterns in an efficient 1,4-dioxane-degrading microbial community.</title>
        <authorList>
            <person name="Dai C."/>
        </authorList>
    </citation>
    <scope>NUCLEOTIDE SEQUENCE</scope>
    <source>
        <strain evidence="1">ZM13</strain>
    </source>
</reference>
<dbReference type="RefSeq" id="WP_244379108.1">
    <property type="nucleotide sequence ID" value="NZ_CP083239.1"/>
</dbReference>
<protein>
    <submittedName>
        <fullName evidence="1">Uncharacterized protein</fullName>
    </submittedName>
</protein>
<dbReference type="AlphaFoldDB" id="A0A9E6ZXB3"/>
<dbReference type="EMBL" id="CP083239">
    <property type="protein sequence ID" value="UOK71717.1"/>
    <property type="molecule type" value="Genomic_DNA"/>
</dbReference>
<evidence type="ECO:0000313" key="2">
    <source>
        <dbReference type="Proteomes" id="UP000831684"/>
    </source>
</evidence>
<dbReference type="KEGG" id="apol:K9D25_03040"/>
<organism evidence="1 2">
    <name type="scientific">Ancylobacter polymorphus</name>
    <dbReference type="NCBI Taxonomy" id="223390"/>
    <lineage>
        <taxon>Bacteria</taxon>
        <taxon>Pseudomonadati</taxon>
        <taxon>Pseudomonadota</taxon>
        <taxon>Alphaproteobacteria</taxon>
        <taxon>Hyphomicrobiales</taxon>
        <taxon>Xanthobacteraceae</taxon>
        <taxon>Ancylobacter</taxon>
    </lineage>
</organism>
<sequence>MPDEIYLPMYPGEDGLTATIRVNGHDFTGLTLELEVRARGSKNPVVLSTETGELSLDLPDGIIVHYGAELIEALPDGRQTTIDLFSVSGTARKKIGAGYITIGHAGHMLTASLSIVEVPGIQGPRGWAPLFAAVAYGDSVVMRVADWTGGGGDKPSVGQYLGPDGLVDDIAEATDFRGGVGLTPDISVLSTATLDAGQDADVVLDPDSTPEEPKLRFSIPRGEVGRTPDISILPTTTLAPGQPADVVLGPGSTPEEPKLAFFLPAGAQGLPGAPGEPLLLVVSDTVDTGLGGWWVTRDYHAAATCQYLRAEMLVGAATGVTLAVRKNGATVRSGIALGAGVTTITDLGLVLAKGDQVSLHREGGGTLAGPWVMMVQIDGRAP</sequence>
<evidence type="ECO:0000313" key="1">
    <source>
        <dbReference type="EMBL" id="UOK71717.1"/>
    </source>
</evidence>
<gene>
    <name evidence="1" type="ORF">K9D25_03040</name>
</gene>
<proteinExistence type="predicted"/>
<accession>A0A9E6ZXB3</accession>